<evidence type="ECO:0000313" key="3">
    <source>
        <dbReference type="EMBL" id="CAA0109591.1"/>
    </source>
</evidence>
<evidence type="ECO:0000313" key="6">
    <source>
        <dbReference type="Proteomes" id="UP000435877"/>
    </source>
</evidence>
<gene>
    <name evidence="3" type="ORF">IHBHHGIJ_03108</name>
    <name evidence="4" type="ORF">KFEGEMFD_03321</name>
    <name evidence="5" type="ORF">KFEGEMFD_03853</name>
</gene>
<keyword evidence="6" id="KW-1185">Reference proteome</keyword>
<dbReference type="SUPFAM" id="SSF81324">
    <property type="entry name" value="Voltage-gated potassium channels"/>
    <property type="match status" value="1"/>
</dbReference>
<evidence type="ECO:0000313" key="5">
    <source>
        <dbReference type="EMBL" id="CAA0121511.1"/>
    </source>
</evidence>
<keyword evidence="1" id="KW-0472">Membrane</keyword>
<dbReference type="RefSeq" id="WP_159269818.1">
    <property type="nucleotide sequence ID" value="NZ_CACSIK010000003.1"/>
</dbReference>
<dbReference type="InterPro" id="IPR013099">
    <property type="entry name" value="K_chnl_dom"/>
</dbReference>
<feature type="transmembrane region" description="Helical" evidence="1">
    <location>
        <begin position="6"/>
        <end position="28"/>
    </location>
</feature>
<feature type="transmembrane region" description="Helical" evidence="1">
    <location>
        <begin position="40"/>
        <end position="66"/>
    </location>
</feature>
<dbReference type="Pfam" id="PF07885">
    <property type="entry name" value="Ion_trans_2"/>
    <property type="match status" value="1"/>
</dbReference>
<accession>A0A5S9QHY6</accession>
<dbReference type="Gene3D" id="1.10.287.70">
    <property type="match status" value="1"/>
</dbReference>
<keyword evidence="1" id="KW-0812">Transmembrane</keyword>
<organism evidence="4 7">
    <name type="scientific">Zhongshania aliphaticivorans</name>
    <dbReference type="NCBI Taxonomy" id="1470434"/>
    <lineage>
        <taxon>Bacteria</taxon>
        <taxon>Pseudomonadati</taxon>
        <taxon>Pseudomonadota</taxon>
        <taxon>Gammaproteobacteria</taxon>
        <taxon>Cellvibrionales</taxon>
        <taxon>Spongiibacteraceae</taxon>
        <taxon>Zhongshania</taxon>
    </lineage>
</organism>
<protein>
    <recommendedName>
        <fullName evidence="2">Potassium channel domain-containing protein</fullName>
    </recommendedName>
</protein>
<dbReference type="EMBL" id="CACSIM010000006">
    <property type="protein sequence ID" value="CAA0117766.1"/>
    <property type="molecule type" value="Genomic_DNA"/>
</dbReference>
<dbReference type="EMBL" id="CACSIM010000008">
    <property type="protein sequence ID" value="CAA0121511.1"/>
    <property type="molecule type" value="Genomic_DNA"/>
</dbReference>
<dbReference type="EMBL" id="CACSIK010000003">
    <property type="protein sequence ID" value="CAA0109591.1"/>
    <property type="molecule type" value="Genomic_DNA"/>
</dbReference>
<feature type="domain" description="Potassium channel" evidence="2">
    <location>
        <begin position="54"/>
        <end position="131"/>
    </location>
</feature>
<evidence type="ECO:0000313" key="4">
    <source>
        <dbReference type="EMBL" id="CAA0117766.1"/>
    </source>
</evidence>
<reference evidence="6 7" key="1">
    <citation type="submission" date="2019-11" db="EMBL/GenBank/DDBJ databases">
        <authorList>
            <person name="Holert J."/>
        </authorList>
    </citation>
    <scope>NUCLEOTIDE SEQUENCE [LARGE SCALE GENOMIC DNA]</scope>
    <source>
        <strain evidence="4">BC3_2A</strain>
        <strain evidence="3">SB11_1A</strain>
    </source>
</reference>
<evidence type="ECO:0000259" key="2">
    <source>
        <dbReference type="Pfam" id="PF07885"/>
    </source>
</evidence>
<dbReference type="OrthoDB" id="9813518at2"/>
<name>A0A5S9QHY6_9GAMM</name>
<evidence type="ECO:0000256" key="1">
    <source>
        <dbReference type="SAM" id="Phobius"/>
    </source>
</evidence>
<keyword evidence="1" id="KW-1133">Transmembrane helix</keyword>
<dbReference type="Proteomes" id="UP000435877">
    <property type="component" value="Unassembled WGS sequence"/>
</dbReference>
<dbReference type="Proteomes" id="UP000439591">
    <property type="component" value="Unassembled WGS sequence"/>
</dbReference>
<dbReference type="AlphaFoldDB" id="A0A5S9QHY6"/>
<sequence length="138" mass="15614">MFLALFLINMLVILFAVLIHHETLYALAKFLPRLPVSRHRVLFALIGVLLAHVAEIWLFAITYYFLNAMDGFGVLSGNFSNTLLDCAYFSFTVYTSLGFGDVVPLGDLRFLSGLESLVGLVMIAWSASFMYMEMQKNW</sequence>
<feature type="transmembrane region" description="Helical" evidence="1">
    <location>
        <begin position="110"/>
        <end position="132"/>
    </location>
</feature>
<proteinExistence type="predicted"/>
<evidence type="ECO:0000313" key="7">
    <source>
        <dbReference type="Proteomes" id="UP000439591"/>
    </source>
</evidence>